<keyword evidence="5 12" id="KW-0732">Signal</keyword>
<protein>
    <submittedName>
        <fullName evidence="14">Kinase</fullName>
    </submittedName>
</protein>
<comment type="similarity">
    <text evidence="10">Belongs to the polygalacturonase-inhibiting protein family.</text>
</comment>
<organism evidence="14 15">
    <name type="scientific">Panicum miliaceum</name>
    <name type="common">Proso millet</name>
    <name type="synonym">Broomcorn millet</name>
    <dbReference type="NCBI Taxonomy" id="4540"/>
    <lineage>
        <taxon>Eukaryota</taxon>
        <taxon>Viridiplantae</taxon>
        <taxon>Streptophyta</taxon>
        <taxon>Embryophyta</taxon>
        <taxon>Tracheophyta</taxon>
        <taxon>Spermatophyta</taxon>
        <taxon>Magnoliopsida</taxon>
        <taxon>Liliopsida</taxon>
        <taxon>Poales</taxon>
        <taxon>Poaceae</taxon>
        <taxon>PACMAD clade</taxon>
        <taxon>Panicoideae</taxon>
        <taxon>Panicodae</taxon>
        <taxon>Paniceae</taxon>
        <taxon>Panicinae</taxon>
        <taxon>Panicum</taxon>
        <taxon>Panicum sect. Panicum</taxon>
    </lineage>
</organism>
<keyword evidence="14" id="KW-0808">Transferase</keyword>
<dbReference type="PANTHER" id="PTHR48059:SF30">
    <property type="entry name" value="OS06G0587000 PROTEIN"/>
    <property type="match status" value="1"/>
</dbReference>
<keyword evidence="3" id="KW-0433">Leucine-rich repeat</keyword>
<evidence type="ECO:0000256" key="12">
    <source>
        <dbReference type="SAM" id="SignalP"/>
    </source>
</evidence>
<evidence type="ECO:0000256" key="3">
    <source>
        <dbReference type="ARBA" id="ARBA00022614"/>
    </source>
</evidence>
<evidence type="ECO:0000256" key="8">
    <source>
        <dbReference type="ARBA" id="ARBA00023136"/>
    </source>
</evidence>
<dbReference type="Pfam" id="PF00560">
    <property type="entry name" value="LRR_1"/>
    <property type="match status" value="4"/>
</dbReference>
<evidence type="ECO:0000259" key="13">
    <source>
        <dbReference type="Pfam" id="PF08263"/>
    </source>
</evidence>
<name>A0A3L6T673_PANMI</name>
<dbReference type="GO" id="GO:0016301">
    <property type="term" value="F:kinase activity"/>
    <property type="evidence" value="ECO:0007669"/>
    <property type="project" value="UniProtKB-KW"/>
</dbReference>
<dbReference type="OrthoDB" id="688974at2759"/>
<feature type="chain" id="PRO_5017976616" evidence="12">
    <location>
        <begin position="26"/>
        <end position="417"/>
    </location>
</feature>
<keyword evidence="8" id="KW-0472">Membrane</keyword>
<dbReference type="GO" id="GO:0016020">
    <property type="term" value="C:membrane"/>
    <property type="evidence" value="ECO:0007669"/>
    <property type="project" value="UniProtKB-SubCell"/>
</dbReference>
<evidence type="ECO:0000313" key="15">
    <source>
        <dbReference type="Proteomes" id="UP000275267"/>
    </source>
</evidence>
<dbReference type="Gene3D" id="3.80.10.10">
    <property type="entry name" value="Ribonuclease Inhibitor"/>
    <property type="match status" value="1"/>
</dbReference>
<evidence type="ECO:0000256" key="11">
    <source>
        <dbReference type="SAM" id="MobiDB-lite"/>
    </source>
</evidence>
<proteinExistence type="inferred from homology"/>
<dbReference type="FunFam" id="3.80.10.10:FF:000129">
    <property type="entry name" value="Leucine-rich repeat receptor-like kinase"/>
    <property type="match status" value="1"/>
</dbReference>
<dbReference type="EMBL" id="PQIB02000002">
    <property type="protein sequence ID" value="RLN32963.1"/>
    <property type="molecule type" value="Genomic_DNA"/>
</dbReference>
<evidence type="ECO:0000256" key="4">
    <source>
        <dbReference type="ARBA" id="ARBA00022692"/>
    </source>
</evidence>
<dbReference type="InterPro" id="IPR013210">
    <property type="entry name" value="LRR_N_plant-typ"/>
</dbReference>
<evidence type="ECO:0000256" key="6">
    <source>
        <dbReference type="ARBA" id="ARBA00022737"/>
    </source>
</evidence>
<keyword evidence="15" id="KW-1185">Reference proteome</keyword>
<evidence type="ECO:0000256" key="7">
    <source>
        <dbReference type="ARBA" id="ARBA00022989"/>
    </source>
</evidence>
<keyword evidence="7" id="KW-1133">Transmembrane helix</keyword>
<dbReference type="PANTHER" id="PTHR48059">
    <property type="entry name" value="POLYGALACTURONASE INHIBITOR 1"/>
    <property type="match status" value="1"/>
</dbReference>
<keyword evidence="6" id="KW-0677">Repeat</keyword>
<evidence type="ECO:0000256" key="2">
    <source>
        <dbReference type="ARBA" id="ARBA00004196"/>
    </source>
</evidence>
<feature type="signal peptide" evidence="12">
    <location>
        <begin position="1"/>
        <end position="25"/>
    </location>
</feature>
<dbReference type="FunFam" id="3.80.10.10:FF:000041">
    <property type="entry name" value="LRR receptor-like serine/threonine-protein kinase ERECTA"/>
    <property type="match status" value="1"/>
</dbReference>
<dbReference type="InterPro" id="IPR051848">
    <property type="entry name" value="PGIP"/>
</dbReference>
<evidence type="ECO:0000313" key="14">
    <source>
        <dbReference type="EMBL" id="RLN32963.1"/>
    </source>
</evidence>
<feature type="region of interest" description="Disordered" evidence="11">
    <location>
        <begin position="336"/>
        <end position="370"/>
    </location>
</feature>
<dbReference type="AlphaFoldDB" id="A0A3L6T673"/>
<gene>
    <name evidence="14" type="ORF">C2845_PM03G22110</name>
</gene>
<feature type="domain" description="Leucine-rich repeat-containing N-terminal plant-type" evidence="13">
    <location>
        <begin position="28"/>
        <end position="69"/>
    </location>
</feature>
<dbReference type="InterPro" id="IPR032675">
    <property type="entry name" value="LRR_dom_sf"/>
</dbReference>
<dbReference type="Proteomes" id="UP000275267">
    <property type="component" value="Unassembled WGS sequence"/>
</dbReference>
<dbReference type="STRING" id="4540.A0A3L6T673"/>
<accession>A0A3L6T673</accession>
<dbReference type="Pfam" id="PF08263">
    <property type="entry name" value="LRRNT_2"/>
    <property type="match status" value="1"/>
</dbReference>
<dbReference type="SUPFAM" id="SSF52058">
    <property type="entry name" value="L domain-like"/>
    <property type="match status" value="1"/>
</dbReference>
<evidence type="ECO:0000256" key="5">
    <source>
        <dbReference type="ARBA" id="ARBA00022729"/>
    </source>
</evidence>
<keyword evidence="4" id="KW-0812">Transmembrane</keyword>
<sequence>MAKHSGSLLLLMILSSFMSISTLLAAEADDGATLLAFKAAAIGGAGNGAALASWNGSTGGYCSWEGVRCRGRHRRVVALSLPSHGLTGILSPAVGNLSSLRFLNLSSNGFSGSIPASLGRLHRLHTLDLSVNAFSGEIPVNLSSCTSLIVMDISFNQLHGHVPSEIGNKLTSLSILSLRRNNLTGGIPVSLANLSSLTILDLPLNQLEGTIPPGLGNILYFHKSITASGGAVQMPRLGLNYLAYKPPIPSVTTWLANEQANEATEISRLNKRSILTEQPMIEETEIGDWWKNRTGYLRYRCPHRTKLCLVPSRLSPVHAPYGLCLRLRVGADLSPEAQRAGSTEAPTRDAEPPVARGAGGSPSPPAAGFTTRASYSRRCWAPAPGPKLGCEDGGAVRIRGGAMNFWATTSGPRSVRS</sequence>
<keyword evidence="9" id="KW-0325">Glycoprotein</keyword>
<evidence type="ECO:0000256" key="1">
    <source>
        <dbReference type="ARBA" id="ARBA00004167"/>
    </source>
</evidence>
<comment type="subcellular location">
    <subcellularLocation>
        <location evidence="2">Cell envelope</location>
    </subcellularLocation>
    <subcellularLocation>
        <location evidence="1">Membrane</location>
        <topology evidence="1">Single-pass membrane protein</topology>
    </subcellularLocation>
</comment>
<reference evidence="15" key="1">
    <citation type="journal article" date="2019" name="Nat. Commun.">
        <title>The genome of broomcorn millet.</title>
        <authorList>
            <person name="Zou C."/>
            <person name="Miki D."/>
            <person name="Li D."/>
            <person name="Tang Q."/>
            <person name="Xiao L."/>
            <person name="Rajput S."/>
            <person name="Deng P."/>
            <person name="Jia W."/>
            <person name="Huang R."/>
            <person name="Zhang M."/>
            <person name="Sun Y."/>
            <person name="Hu J."/>
            <person name="Fu X."/>
            <person name="Schnable P.S."/>
            <person name="Li F."/>
            <person name="Zhang H."/>
            <person name="Feng B."/>
            <person name="Zhu X."/>
            <person name="Liu R."/>
            <person name="Schnable J.C."/>
            <person name="Zhu J.-K."/>
            <person name="Zhang H."/>
        </authorList>
    </citation>
    <scope>NUCLEOTIDE SEQUENCE [LARGE SCALE GENOMIC DNA]</scope>
</reference>
<comment type="caution">
    <text evidence="14">The sequence shown here is derived from an EMBL/GenBank/DDBJ whole genome shotgun (WGS) entry which is preliminary data.</text>
</comment>
<keyword evidence="14" id="KW-0418">Kinase</keyword>
<evidence type="ECO:0000256" key="10">
    <source>
        <dbReference type="ARBA" id="ARBA00038043"/>
    </source>
</evidence>
<dbReference type="InterPro" id="IPR001611">
    <property type="entry name" value="Leu-rich_rpt"/>
</dbReference>
<evidence type="ECO:0000256" key="9">
    <source>
        <dbReference type="ARBA" id="ARBA00023180"/>
    </source>
</evidence>